<dbReference type="Proteomes" id="UP001565368">
    <property type="component" value="Unassembled WGS sequence"/>
</dbReference>
<feature type="region of interest" description="Disordered" evidence="1">
    <location>
        <begin position="89"/>
        <end position="108"/>
    </location>
</feature>
<protein>
    <submittedName>
        <fullName evidence="3">Uncharacterized protein</fullName>
    </submittedName>
</protein>
<dbReference type="RefSeq" id="XP_069209180.1">
    <property type="nucleotide sequence ID" value="XM_069354538.1"/>
</dbReference>
<reference evidence="3 4" key="1">
    <citation type="submission" date="2023-08" db="EMBL/GenBank/DDBJ databases">
        <title>Annotated Genome Sequence of Vanrija albida AlHP1.</title>
        <authorList>
            <person name="Herzog R."/>
        </authorList>
    </citation>
    <scope>NUCLEOTIDE SEQUENCE [LARGE SCALE GENOMIC DNA]</scope>
    <source>
        <strain evidence="3 4">AlHP1</strain>
    </source>
</reference>
<comment type="caution">
    <text evidence="3">The sequence shown here is derived from an EMBL/GenBank/DDBJ whole genome shotgun (WGS) entry which is preliminary data.</text>
</comment>
<feature type="chain" id="PRO_5045044913" evidence="2">
    <location>
        <begin position="18"/>
        <end position="232"/>
    </location>
</feature>
<gene>
    <name evidence="3" type="ORF">Q8F55_006069</name>
</gene>
<dbReference type="GeneID" id="95987112"/>
<feature type="signal peptide" evidence="2">
    <location>
        <begin position="1"/>
        <end position="17"/>
    </location>
</feature>
<proteinExistence type="predicted"/>
<dbReference type="EMBL" id="JBBXJM010000004">
    <property type="protein sequence ID" value="KAL1409236.1"/>
    <property type="molecule type" value="Genomic_DNA"/>
</dbReference>
<evidence type="ECO:0000313" key="3">
    <source>
        <dbReference type="EMBL" id="KAL1409236.1"/>
    </source>
</evidence>
<keyword evidence="4" id="KW-1185">Reference proteome</keyword>
<organism evidence="3 4">
    <name type="scientific">Vanrija albida</name>
    <dbReference type="NCBI Taxonomy" id="181172"/>
    <lineage>
        <taxon>Eukaryota</taxon>
        <taxon>Fungi</taxon>
        <taxon>Dikarya</taxon>
        <taxon>Basidiomycota</taxon>
        <taxon>Agaricomycotina</taxon>
        <taxon>Tremellomycetes</taxon>
        <taxon>Trichosporonales</taxon>
        <taxon>Trichosporonaceae</taxon>
        <taxon>Vanrija</taxon>
    </lineage>
</organism>
<evidence type="ECO:0000256" key="2">
    <source>
        <dbReference type="SAM" id="SignalP"/>
    </source>
</evidence>
<evidence type="ECO:0000313" key="4">
    <source>
        <dbReference type="Proteomes" id="UP001565368"/>
    </source>
</evidence>
<keyword evidence="2" id="KW-0732">Signal</keyword>
<evidence type="ECO:0000256" key="1">
    <source>
        <dbReference type="SAM" id="MobiDB-lite"/>
    </source>
</evidence>
<name>A0ABR3Q3L2_9TREE</name>
<sequence length="232" mass="25325">MLFSSVAALTLAALATATPVARRDDASGVFHKGDTINIPGVGVIVPAPNNKRDGDSSTVSERAGEANGLFHKGDTISIPGVGVIVPAPGIANNKRDDNSSSTVSERDDADYSGFSVRCFDGAKCQGRQLHSYEDRKSGRGGTFGYYFEHPYDRPLSCRFDVWNGFDAKIWMSGLPEGTPKEVGLWQENISKVKYTNGPGQYCVDQFPVEKWPQSVKPREGIKIFRLPLIKRL</sequence>
<accession>A0ABR3Q3L2</accession>